<accession>A0A507BFX4</accession>
<proteinExistence type="predicted"/>
<evidence type="ECO:0000313" key="3">
    <source>
        <dbReference type="Proteomes" id="UP000319257"/>
    </source>
</evidence>
<reference evidence="2 3" key="1">
    <citation type="submission" date="2019-06" db="EMBL/GenBank/DDBJ databases">
        <title>Draft genome sequence of the filamentous fungus Phialemoniopsis curvata isolated from diesel fuel.</title>
        <authorList>
            <person name="Varaljay V.A."/>
            <person name="Lyon W.J."/>
            <person name="Crouch A.L."/>
            <person name="Drake C.E."/>
            <person name="Hollomon J.M."/>
            <person name="Nadeau L.J."/>
            <person name="Nunn H.S."/>
            <person name="Stevenson B.S."/>
            <person name="Bojanowski C.L."/>
            <person name="Crookes-Goodson W.J."/>
        </authorList>
    </citation>
    <scope>NUCLEOTIDE SEQUENCE [LARGE SCALE GENOMIC DNA]</scope>
    <source>
        <strain evidence="2 3">D216</strain>
    </source>
</reference>
<name>A0A507BFX4_9PEZI</name>
<feature type="compositionally biased region" description="Low complexity" evidence="1">
    <location>
        <begin position="277"/>
        <end position="286"/>
    </location>
</feature>
<sequence length="438" mass="48043">MCRTAYYRHQDCGCRWMRITRPCGPGQGFRTCPMFFNNNDTTSTTTTHACNSTPIAGAGPTSQALVLYRPRNAEPGPQMVTSHTVVVRENNDSARATLQPPMYRARETACPVHDLLGFYDRNQVRMVVRLRNGLRWGTGPNREDYGVEFWCCVIKETLQIRRRVTYVHLDFVLFLCCPFFRSRLGNHEPHRRELVLAGSQRLPSRMPAAHPLRALDHPVVRDVVRNDPDGAAILLPDSMANHPAHKLGGPAHRQHRHPPPRTPPHPPDELPEPPAHLDPAPAGARRPGPPQVPRRGQPAAEEPGPAHAVDGRVVEVAQPALEGDLVCDLGARVVRPVRGLAVGRVVGDVARQDVVPGGLEVDPARVALVLDTQGRDGGDGVAAGDRAVKVEDYVHSFCFSLAVLSDSLLEEEVMSCSNWSLAPAPLLSFASDCKAFSF</sequence>
<dbReference type="EMBL" id="SKBQ01000020">
    <property type="protein sequence ID" value="TPX15608.1"/>
    <property type="molecule type" value="Genomic_DNA"/>
</dbReference>
<gene>
    <name evidence="2" type="ORF">E0L32_004306</name>
</gene>
<dbReference type="Proteomes" id="UP000319257">
    <property type="component" value="Unassembled WGS sequence"/>
</dbReference>
<comment type="caution">
    <text evidence="2">The sequence shown here is derived from an EMBL/GenBank/DDBJ whole genome shotgun (WGS) entry which is preliminary data.</text>
</comment>
<protein>
    <submittedName>
        <fullName evidence="2">Uncharacterized protein</fullName>
    </submittedName>
</protein>
<evidence type="ECO:0000313" key="2">
    <source>
        <dbReference type="EMBL" id="TPX15608.1"/>
    </source>
</evidence>
<dbReference type="RefSeq" id="XP_030997319.1">
    <property type="nucleotide sequence ID" value="XM_031138702.1"/>
</dbReference>
<dbReference type="OrthoDB" id="406152at2759"/>
<dbReference type="InParanoid" id="A0A507BFX4"/>
<keyword evidence="3" id="KW-1185">Reference proteome</keyword>
<evidence type="ECO:0000256" key="1">
    <source>
        <dbReference type="SAM" id="MobiDB-lite"/>
    </source>
</evidence>
<organism evidence="2 3">
    <name type="scientific">Thyridium curvatum</name>
    <dbReference type="NCBI Taxonomy" id="1093900"/>
    <lineage>
        <taxon>Eukaryota</taxon>
        <taxon>Fungi</taxon>
        <taxon>Dikarya</taxon>
        <taxon>Ascomycota</taxon>
        <taxon>Pezizomycotina</taxon>
        <taxon>Sordariomycetes</taxon>
        <taxon>Sordariomycetidae</taxon>
        <taxon>Thyridiales</taxon>
        <taxon>Thyridiaceae</taxon>
        <taxon>Thyridium</taxon>
    </lineage>
</organism>
<dbReference type="AlphaFoldDB" id="A0A507BFX4"/>
<feature type="region of interest" description="Disordered" evidence="1">
    <location>
        <begin position="234"/>
        <end position="309"/>
    </location>
</feature>
<dbReference type="GeneID" id="41971753"/>